<sequence length="30" mass="3538">MSLSTPEAWLEIAYEDLDTAKYMLEGKRYL</sequence>
<accession>A0A1W1VR69</accession>
<protein>
    <submittedName>
        <fullName evidence="1">HEPN domain protein</fullName>
    </submittedName>
</protein>
<name>A0A1W1VR69_9FIRM</name>
<dbReference type="EMBL" id="LT838272">
    <property type="protein sequence ID" value="SMB95826.1"/>
    <property type="molecule type" value="Genomic_DNA"/>
</dbReference>
<dbReference type="AlphaFoldDB" id="A0A1W1VR69"/>
<organism evidence="1 2">
    <name type="scientific">Thermanaeromonas toyohensis ToBE</name>
    <dbReference type="NCBI Taxonomy" id="698762"/>
    <lineage>
        <taxon>Bacteria</taxon>
        <taxon>Bacillati</taxon>
        <taxon>Bacillota</taxon>
        <taxon>Clostridia</taxon>
        <taxon>Neomoorellales</taxon>
        <taxon>Neomoorellaceae</taxon>
        <taxon>Thermanaeromonas</taxon>
    </lineage>
</organism>
<gene>
    <name evidence="1" type="ORF">SAMN00808754_1328</name>
</gene>
<dbReference type="Proteomes" id="UP000192569">
    <property type="component" value="Chromosome I"/>
</dbReference>
<reference evidence="1 2" key="1">
    <citation type="submission" date="2017-04" db="EMBL/GenBank/DDBJ databases">
        <authorList>
            <person name="Afonso C.L."/>
            <person name="Miller P.J."/>
            <person name="Scott M.A."/>
            <person name="Spackman E."/>
            <person name="Goraichik I."/>
            <person name="Dimitrov K.M."/>
            <person name="Suarez D.L."/>
            <person name="Swayne D.E."/>
        </authorList>
    </citation>
    <scope>NUCLEOTIDE SEQUENCE [LARGE SCALE GENOMIC DNA]</scope>
    <source>
        <strain evidence="1 2">ToBE</strain>
    </source>
</reference>
<keyword evidence="2" id="KW-1185">Reference proteome</keyword>
<evidence type="ECO:0000313" key="1">
    <source>
        <dbReference type="EMBL" id="SMB95826.1"/>
    </source>
</evidence>
<proteinExistence type="predicted"/>
<evidence type="ECO:0000313" key="2">
    <source>
        <dbReference type="Proteomes" id="UP000192569"/>
    </source>
</evidence>